<keyword evidence="2" id="KW-0061">Asparagine biosynthesis</keyword>
<dbReference type="SUPFAM" id="SSF56235">
    <property type="entry name" value="N-terminal nucleophile aminohydrolases (Ntn hydrolases)"/>
    <property type="match status" value="1"/>
</dbReference>
<evidence type="ECO:0000256" key="3">
    <source>
        <dbReference type="ARBA" id="ARBA00022962"/>
    </source>
</evidence>
<dbReference type="Gene3D" id="3.60.20.10">
    <property type="entry name" value="Glutamine Phosphoribosylpyrophosphate, subunit 1, domain 1"/>
    <property type="match status" value="1"/>
</dbReference>
<dbReference type="InterPro" id="IPR029055">
    <property type="entry name" value="Ntn_hydrolases_N"/>
</dbReference>
<evidence type="ECO:0000313" key="4">
    <source>
        <dbReference type="EMBL" id="RUS18397.1"/>
    </source>
</evidence>
<accession>A0A433PLE8</accession>
<keyword evidence="5" id="KW-1185">Reference proteome</keyword>
<evidence type="ECO:0000256" key="1">
    <source>
        <dbReference type="ARBA" id="ARBA00022605"/>
    </source>
</evidence>
<comment type="caution">
    <text evidence="4">The sequence shown here is derived from an EMBL/GenBank/DDBJ whole genome shotgun (WGS) entry which is preliminary data.</text>
</comment>
<evidence type="ECO:0000313" key="5">
    <source>
        <dbReference type="Proteomes" id="UP000274822"/>
    </source>
</evidence>
<evidence type="ECO:0000256" key="2">
    <source>
        <dbReference type="ARBA" id="ARBA00022888"/>
    </source>
</evidence>
<keyword evidence="1" id="KW-0028">Amino-acid biosynthesis</keyword>
<dbReference type="PANTHER" id="PTHR45937:SF1">
    <property type="entry name" value="ASPARAGINE SYNTHETASE DOMAIN-CONTAINING PROTEIN 1"/>
    <property type="match status" value="1"/>
</dbReference>
<dbReference type="GO" id="GO:0006529">
    <property type="term" value="P:asparagine biosynthetic process"/>
    <property type="evidence" value="ECO:0007669"/>
    <property type="project" value="UniProtKB-KW"/>
</dbReference>
<dbReference type="AlphaFoldDB" id="A0A433PLE8"/>
<dbReference type="InterPro" id="IPR051857">
    <property type="entry name" value="Asn_synthetase_domain"/>
</dbReference>
<dbReference type="EMBL" id="RBNJ01022340">
    <property type="protein sequence ID" value="RUS18397.1"/>
    <property type="molecule type" value="Genomic_DNA"/>
</dbReference>
<sequence>MRELEGDDEACQNTDRILETLERIDGPYAIVFWQASAKKLWFGRDCLGRRSLLWHRPRSGDDSFMLTSVGALISAGGNSEVQSPFFEELPANGIYCLDVGLMVREIGVNPDGVHDDDEDIFASAVTHYPWRPPMLSSDPTSLFPSGDNPLKYLTLPFGRINTTTPSPEDLTSAPATDNLDVIPPISSQMQAAIDGLVDVLSDSVLRRVWDIPRIG</sequence>
<dbReference type="Proteomes" id="UP000274822">
    <property type="component" value="Unassembled WGS sequence"/>
</dbReference>
<name>A0A433PLE8_9FUNG</name>
<gene>
    <name evidence="4" type="ORF">BC938DRAFT_475991</name>
</gene>
<organism evidence="4 5">
    <name type="scientific">Jimgerdemannia flammicorona</name>
    <dbReference type="NCBI Taxonomy" id="994334"/>
    <lineage>
        <taxon>Eukaryota</taxon>
        <taxon>Fungi</taxon>
        <taxon>Fungi incertae sedis</taxon>
        <taxon>Mucoromycota</taxon>
        <taxon>Mucoromycotina</taxon>
        <taxon>Endogonomycetes</taxon>
        <taxon>Endogonales</taxon>
        <taxon>Endogonaceae</taxon>
        <taxon>Jimgerdemannia</taxon>
    </lineage>
</organism>
<dbReference type="PANTHER" id="PTHR45937">
    <property type="entry name" value="ASPARAGINE SYNTHETASE DOMAIN-CONTAINING PROTEIN 1"/>
    <property type="match status" value="1"/>
</dbReference>
<protein>
    <submittedName>
        <fullName evidence="4">Uncharacterized protein</fullName>
    </submittedName>
</protein>
<keyword evidence="3" id="KW-0315">Glutamine amidotransferase</keyword>
<reference evidence="4 5" key="1">
    <citation type="journal article" date="2018" name="New Phytol.">
        <title>Phylogenomics of Endogonaceae and evolution of mycorrhizas within Mucoromycota.</title>
        <authorList>
            <person name="Chang Y."/>
            <person name="Desiro A."/>
            <person name="Na H."/>
            <person name="Sandor L."/>
            <person name="Lipzen A."/>
            <person name="Clum A."/>
            <person name="Barry K."/>
            <person name="Grigoriev I.V."/>
            <person name="Martin F.M."/>
            <person name="Stajich J.E."/>
            <person name="Smith M.E."/>
            <person name="Bonito G."/>
            <person name="Spatafora J.W."/>
        </authorList>
    </citation>
    <scope>NUCLEOTIDE SEQUENCE [LARGE SCALE GENOMIC DNA]</scope>
    <source>
        <strain evidence="4 5">AD002</strain>
    </source>
</reference>
<proteinExistence type="predicted"/>